<dbReference type="SUPFAM" id="SSF51197">
    <property type="entry name" value="Clavaminate synthase-like"/>
    <property type="match status" value="1"/>
</dbReference>
<dbReference type="OrthoDB" id="445007at2759"/>
<comment type="similarity">
    <text evidence="4">Belongs to the PhyH family. PHYHD1 subfamily.</text>
</comment>
<comment type="caution">
    <text evidence="5">The sequence shown here is derived from an EMBL/GenBank/DDBJ whole genome shotgun (WGS) entry which is preliminary data.</text>
</comment>
<accession>A0A3S3QBQ3</accession>
<organism evidence="5 6">
    <name type="scientific">Dinothrombium tinctorium</name>
    <dbReference type="NCBI Taxonomy" id="1965070"/>
    <lineage>
        <taxon>Eukaryota</taxon>
        <taxon>Metazoa</taxon>
        <taxon>Ecdysozoa</taxon>
        <taxon>Arthropoda</taxon>
        <taxon>Chelicerata</taxon>
        <taxon>Arachnida</taxon>
        <taxon>Acari</taxon>
        <taxon>Acariformes</taxon>
        <taxon>Trombidiformes</taxon>
        <taxon>Prostigmata</taxon>
        <taxon>Anystina</taxon>
        <taxon>Parasitengona</taxon>
        <taxon>Trombidioidea</taxon>
        <taxon>Trombidiidae</taxon>
        <taxon>Dinothrombium</taxon>
    </lineage>
</organism>
<name>A0A3S3QBQ3_9ACAR</name>
<dbReference type="PANTHER" id="PTHR20883">
    <property type="entry name" value="PHYTANOYL-COA DIOXYGENASE DOMAIN CONTAINING 1"/>
    <property type="match status" value="1"/>
</dbReference>
<dbReference type="Proteomes" id="UP000285301">
    <property type="component" value="Unassembled WGS sequence"/>
</dbReference>
<evidence type="ECO:0000313" key="5">
    <source>
        <dbReference type="EMBL" id="RWS06824.1"/>
    </source>
</evidence>
<dbReference type="Gene3D" id="2.60.120.620">
    <property type="entry name" value="q2cbj1_9rhob like domain"/>
    <property type="match status" value="1"/>
</dbReference>
<evidence type="ECO:0008006" key="7">
    <source>
        <dbReference type="Google" id="ProtNLM"/>
    </source>
</evidence>
<evidence type="ECO:0000256" key="2">
    <source>
        <dbReference type="ARBA" id="ARBA00022723"/>
    </source>
</evidence>
<keyword evidence="6" id="KW-1185">Reference proteome</keyword>
<dbReference type="EMBL" id="NCKU01003856">
    <property type="protein sequence ID" value="RWS06824.1"/>
    <property type="molecule type" value="Genomic_DNA"/>
</dbReference>
<evidence type="ECO:0000256" key="4">
    <source>
        <dbReference type="ARBA" id="ARBA00038356"/>
    </source>
</evidence>
<evidence type="ECO:0000313" key="6">
    <source>
        <dbReference type="Proteomes" id="UP000285301"/>
    </source>
</evidence>
<keyword evidence="2" id="KW-0479">Metal-binding</keyword>
<evidence type="ECO:0000256" key="3">
    <source>
        <dbReference type="ARBA" id="ARBA00023004"/>
    </source>
</evidence>
<dbReference type="InterPro" id="IPR008775">
    <property type="entry name" value="Phytyl_CoA_dOase-like"/>
</dbReference>
<reference evidence="5 6" key="1">
    <citation type="journal article" date="2018" name="Gigascience">
        <title>Genomes of trombidid mites reveal novel predicted allergens and laterally-transferred genes associated with secondary metabolism.</title>
        <authorList>
            <person name="Dong X."/>
            <person name="Chaisiri K."/>
            <person name="Xia D."/>
            <person name="Armstrong S.D."/>
            <person name="Fang Y."/>
            <person name="Donnelly M.J."/>
            <person name="Kadowaki T."/>
            <person name="McGarry J.W."/>
            <person name="Darby A.C."/>
            <person name="Makepeace B.L."/>
        </authorList>
    </citation>
    <scope>NUCLEOTIDE SEQUENCE [LARGE SCALE GENOMIC DNA]</scope>
    <source>
        <strain evidence="5">UoL-WK</strain>
    </source>
</reference>
<dbReference type="AlphaFoldDB" id="A0A3S3QBQ3"/>
<evidence type="ECO:0000256" key="1">
    <source>
        <dbReference type="ARBA" id="ARBA00001962"/>
    </source>
</evidence>
<dbReference type="PANTHER" id="PTHR20883:SF15">
    <property type="entry name" value="PHYTANOYL-COA DIOXYGENASE DOMAIN-CONTAINING PROTEIN 1"/>
    <property type="match status" value="1"/>
</dbReference>
<sequence length="286" mass="32665">MQRLVKSSSNLFGDYMRNGFAVIAEFLNKDQVKTLVDESERIIGKYFVSSESKAVVKPEEFNFDNQSVIHRDQVTITIHPNAFDETGHLKIPKYAALNTIGMKLHQNFDAFRQVTFSENVKSVLRWLQYINPIVFESAIVYKAPGCSELPLHQDESYYRTDPPGSGVAFWIALDDATEQNGCLQVYPGSHKMSYLPRVFVEMHNQVKIIEENNAYKDLDESKFVPVPVSKGSLVLIDGFLIHKSGNNATDLLRRAYQFHLYDGNRSHWLGNNIVKEGQVYSFTPIY</sequence>
<gene>
    <name evidence="5" type="ORF">B4U79_16176</name>
</gene>
<comment type="cofactor">
    <cofactor evidence="1">
        <name>Fe cation</name>
        <dbReference type="ChEBI" id="CHEBI:24875"/>
    </cofactor>
</comment>
<keyword evidence="3" id="KW-0408">Iron</keyword>
<dbReference type="GO" id="GO:0046872">
    <property type="term" value="F:metal ion binding"/>
    <property type="evidence" value="ECO:0007669"/>
    <property type="project" value="UniProtKB-KW"/>
</dbReference>
<proteinExistence type="inferred from homology"/>
<dbReference type="STRING" id="1965070.A0A3S3QBQ3"/>
<protein>
    <recommendedName>
        <fullName evidence="7">Phytanoyl-CoA dioxygenase domain-containing protein 1-like protein</fullName>
    </recommendedName>
</protein>
<dbReference type="Pfam" id="PF05721">
    <property type="entry name" value="PhyH"/>
    <property type="match status" value="1"/>
</dbReference>